<proteinExistence type="predicted"/>
<evidence type="ECO:0000256" key="3">
    <source>
        <dbReference type="PROSITE-ProRule" id="PRU00023"/>
    </source>
</evidence>
<dbReference type="PANTHER" id="PTHR24161">
    <property type="entry name" value="ANK_REP_REGION DOMAIN-CONTAINING PROTEIN-RELATED"/>
    <property type="match status" value="1"/>
</dbReference>
<dbReference type="PROSITE" id="PS50088">
    <property type="entry name" value="ANK_REPEAT"/>
    <property type="match status" value="2"/>
</dbReference>
<keyword evidence="5" id="KW-1185">Reference proteome</keyword>
<dbReference type="Proteomes" id="UP000694393">
    <property type="component" value="Unplaced"/>
</dbReference>
<dbReference type="Pfam" id="PF12796">
    <property type="entry name" value="Ank_2"/>
    <property type="match status" value="1"/>
</dbReference>
<dbReference type="Gene3D" id="1.25.40.20">
    <property type="entry name" value="Ankyrin repeat-containing domain"/>
    <property type="match status" value="2"/>
</dbReference>
<reference evidence="4" key="1">
    <citation type="submission" date="2025-08" db="UniProtKB">
        <authorList>
            <consortium name="Ensembl"/>
        </authorList>
    </citation>
    <scope>IDENTIFICATION</scope>
</reference>
<keyword evidence="2 3" id="KW-0040">ANK repeat</keyword>
<reference evidence="4" key="2">
    <citation type="submission" date="2025-09" db="UniProtKB">
        <authorList>
            <consortium name="Ensembl"/>
        </authorList>
    </citation>
    <scope>IDENTIFICATION</scope>
</reference>
<dbReference type="InterPro" id="IPR002110">
    <property type="entry name" value="Ankyrin_rpt"/>
</dbReference>
<sequence length="176" mass="19722">MAHVMPQPSGQRVLPTFYFSRNVMTECGKPKHHWNQLPLFQNGAICLHAAAKRGHASVVKALLQRGADVDAQTKENYTALHIANGHDQIADMLLWHKAFVNVKTKLGVTPLHLGAQNGYNHLVKLLVETHRASIDAMTLVRTEQTRSPVALLKTNEFISDLLLQPDLILWHIFPCI</sequence>
<dbReference type="PROSITE" id="PS50297">
    <property type="entry name" value="ANK_REP_REGION"/>
    <property type="match status" value="2"/>
</dbReference>
<accession>A0A8C8VFV9</accession>
<evidence type="ECO:0000313" key="5">
    <source>
        <dbReference type="Proteomes" id="UP000694393"/>
    </source>
</evidence>
<feature type="repeat" description="ANK" evidence="3">
    <location>
        <begin position="42"/>
        <end position="74"/>
    </location>
</feature>
<dbReference type="SMART" id="SM00248">
    <property type="entry name" value="ANK"/>
    <property type="match status" value="3"/>
</dbReference>
<keyword evidence="1" id="KW-0677">Repeat</keyword>
<dbReference type="InterPro" id="IPR036770">
    <property type="entry name" value="Ankyrin_rpt-contain_sf"/>
</dbReference>
<evidence type="ECO:0000256" key="2">
    <source>
        <dbReference type="ARBA" id="ARBA00023043"/>
    </source>
</evidence>
<dbReference type="SUPFAM" id="SSF48403">
    <property type="entry name" value="Ankyrin repeat"/>
    <property type="match status" value="1"/>
</dbReference>
<evidence type="ECO:0000256" key="1">
    <source>
        <dbReference type="ARBA" id="ARBA00022737"/>
    </source>
</evidence>
<evidence type="ECO:0000313" key="4">
    <source>
        <dbReference type="Ensembl" id="ENSPCEP00000004567.1"/>
    </source>
</evidence>
<protein>
    <submittedName>
        <fullName evidence="4">Uncharacterized protein</fullName>
    </submittedName>
</protein>
<dbReference type="PANTHER" id="PTHR24161:SF85">
    <property type="entry name" value="PALMITOYLTRANSFERASE HIP14"/>
    <property type="match status" value="1"/>
</dbReference>
<feature type="repeat" description="ANK" evidence="3">
    <location>
        <begin position="106"/>
        <end position="128"/>
    </location>
</feature>
<dbReference type="AlphaFoldDB" id="A0A8C8VFV9"/>
<dbReference type="Ensembl" id="ENSPCET00000004720.1">
    <property type="protein sequence ID" value="ENSPCEP00000004567.1"/>
    <property type="gene ID" value="ENSPCEG00000003684.1"/>
</dbReference>
<organism evidence="4 5">
    <name type="scientific">Pelusios castaneus</name>
    <name type="common">West African mud turtle</name>
    <dbReference type="NCBI Taxonomy" id="367368"/>
    <lineage>
        <taxon>Eukaryota</taxon>
        <taxon>Metazoa</taxon>
        <taxon>Chordata</taxon>
        <taxon>Craniata</taxon>
        <taxon>Vertebrata</taxon>
        <taxon>Euteleostomi</taxon>
        <taxon>Archelosauria</taxon>
        <taxon>Testudinata</taxon>
        <taxon>Testudines</taxon>
        <taxon>Pleurodira</taxon>
        <taxon>Pelomedusidae</taxon>
        <taxon>Pelusios</taxon>
    </lineage>
</organism>
<name>A0A8C8VFV9_9SAUR</name>